<keyword evidence="2" id="KW-0808">Transferase</keyword>
<dbReference type="InterPro" id="IPR036129">
    <property type="entry name" value="Glycerate_kinase_sf"/>
</dbReference>
<organism evidence="4 5">
    <name type="scientific">Oerskovia merdavium</name>
    <dbReference type="NCBI Taxonomy" id="2762227"/>
    <lineage>
        <taxon>Bacteria</taxon>
        <taxon>Bacillati</taxon>
        <taxon>Actinomycetota</taxon>
        <taxon>Actinomycetes</taxon>
        <taxon>Micrococcales</taxon>
        <taxon>Cellulomonadaceae</taxon>
        <taxon>Oerskovia</taxon>
    </lineage>
</organism>
<proteinExistence type="inferred from homology"/>
<dbReference type="InterPro" id="IPR018197">
    <property type="entry name" value="Glycerate_kinase_RE-like"/>
</dbReference>
<dbReference type="Proteomes" id="UP000655570">
    <property type="component" value="Unassembled WGS sequence"/>
</dbReference>
<dbReference type="PANTHER" id="PTHR21599:SF0">
    <property type="entry name" value="GLYCERATE KINASE"/>
    <property type="match status" value="1"/>
</dbReference>
<evidence type="ECO:0000256" key="1">
    <source>
        <dbReference type="ARBA" id="ARBA00006284"/>
    </source>
</evidence>
<dbReference type="Gene3D" id="3.90.1510.10">
    <property type="entry name" value="Glycerate kinase, domain 2"/>
    <property type="match status" value="2"/>
</dbReference>
<sequence length="423" mass="41585">MRLLLAVAEPLALTDGTLTASEVRDLVGAVWEASSGALVDACVLDPGADGFLRALAERVPDEVVTVARDTRGRDVPVTFRLGPATPGGARTAYVEAAALRATTGAALTDDSPGASAHPDQCDLGARTSYGVGQVVAQAARLASRVVVATGGLGAHDAGAGMVAALAGTGNGPDGPLTRGGAALGEVGPADAAQVLAAREHLAGIELVGAVDSDLPLLGLHGTNGALADADRALAALAQELERAHGHWAHEVSRALAQASAGAAPRSLLAGPTAQAGPVAQAAAAAAQAVRETSRALTTLPGAGAGGGLGFGLAALGARLLPGTAVVADVVGLDARVAAADLAVVVVDVLDASAVHDGPLPEVARRAAALGLPVVVLAREVLAGRREQAAAGISGTYELGRDEPSARARVGRVARTWSGRAPGA</sequence>
<keyword evidence="5" id="KW-1185">Reference proteome</keyword>
<protein>
    <submittedName>
        <fullName evidence="4">Glycerate kinase</fullName>
    </submittedName>
</protein>
<dbReference type="InterPro" id="IPR018193">
    <property type="entry name" value="Glyc_kinase_flavodox-like_fold"/>
</dbReference>
<comment type="caution">
    <text evidence="4">The sequence shown here is derived from an EMBL/GenBank/DDBJ whole genome shotgun (WGS) entry which is preliminary data.</text>
</comment>
<dbReference type="GO" id="GO:0016301">
    <property type="term" value="F:kinase activity"/>
    <property type="evidence" value="ECO:0007669"/>
    <property type="project" value="UniProtKB-KW"/>
</dbReference>
<evidence type="ECO:0000256" key="2">
    <source>
        <dbReference type="ARBA" id="ARBA00022679"/>
    </source>
</evidence>
<dbReference type="RefSeq" id="WP_191805874.1">
    <property type="nucleotide sequence ID" value="NZ_JACSQF010000026.1"/>
</dbReference>
<evidence type="ECO:0000313" key="4">
    <source>
        <dbReference type="EMBL" id="MBD7982685.1"/>
    </source>
</evidence>
<dbReference type="InterPro" id="IPR004381">
    <property type="entry name" value="Glycerate_kinase"/>
</dbReference>
<dbReference type="Pfam" id="PF02595">
    <property type="entry name" value="Gly_kinase"/>
    <property type="match status" value="2"/>
</dbReference>
<reference evidence="4 5" key="1">
    <citation type="submission" date="2020-08" db="EMBL/GenBank/DDBJ databases">
        <title>A Genomic Blueprint of the Chicken Gut Microbiome.</title>
        <authorList>
            <person name="Gilroy R."/>
            <person name="Ravi A."/>
            <person name="Getino M."/>
            <person name="Pursley I."/>
            <person name="Horton D.L."/>
            <person name="Alikhan N.-F."/>
            <person name="Baker D."/>
            <person name="Gharbi K."/>
            <person name="Hall N."/>
            <person name="Watson M."/>
            <person name="Adriaenssens E.M."/>
            <person name="Foster-Nyarko E."/>
            <person name="Jarju S."/>
            <person name="Secka A."/>
            <person name="Antonio M."/>
            <person name="Oren A."/>
            <person name="Chaudhuri R."/>
            <person name="La Ragione R.M."/>
            <person name="Hildebrand F."/>
            <person name="Pallen M.J."/>
        </authorList>
    </citation>
    <scope>NUCLEOTIDE SEQUENCE [LARGE SCALE GENOMIC DNA]</scope>
    <source>
        <strain evidence="4 5">Sa2CUA9</strain>
    </source>
</reference>
<name>A0ABR8U3T3_9CELL</name>
<gene>
    <name evidence="4" type="ORF">H9641_18475</name>
</gene>
<dbReference type="SUPFAM" id="SSF110738">
    <property type="entry name" value="Glycerate kinase I"/>
    <property type="match status" value="1"/>
</dbReference>
<evidence type="ECO:0000256" key="3">
    <source>
        <dbReference type="ARBA" id="ARBA00022777"/>
    </source>
</evidence>
<dbReference type="PANTHER" id="PTHR21599">
    <property type="entry name" value="GLYCERATE KINASE"/>
    <property type="match status" value="1"/>
</dbReference>
<accession>A0ABR8U3T3</accession>
<dbReference type="Gene3D" id="3.40.50.10350">
    <property type="entry name" value="Glycerate kinase, domain 1"/>
    <property type="match status" value="2"/>
</dbReference>
<comment type="similarity">
    <text evidence="1">Belongs to the glycerate kinase type-1 family.</text>
</comment>
<keyword evidence="3 4" id="KW-0418">Kinase</keyword>
<dbReference type="EMBL" id="JACSQF010000026">
    <property type="protein sequence ID" value="MBD7982685.1"/>
    <property type="molecule type" value="Genomic_DNA"/>
</dbReference>
<evidence type="ECO:0000313" key="5">
    <source>
        <dbReference type="Proteomes" id="UP000655570"/>
    </source>
</evidence>